<dbReference type="RefSeq" id="WP_096582180.1">
    <property type="nucleotide sequence ID" value="NZ_CAWNJS010000001.1"/>
</dbReference>
<evidence type="ECO:0008006" key="3">
    <source>
        <dbReference type="Google" id="ProtNLM"/>
    </source>
</evidence>
<gene>
    <name evidence="1" type="ORF">NIES37_61660</name>
</gene>
<organism evidence="1 2">
    <name type="scientific">Tolypothrix tenuis PCC 7101</name>
    <dbReference type="NCBI Taxonomy" id="231146"/>
    <lineage>
        <taxon>Bacteria</taxon>
        <taxon>Bacillati</taxon>
        <taxon>Cyanobacteriota</taxon>
        <taxon>Cyanophyceae</taxon>
        <taxon>Nostocales</taxon>
        <taxon>Tolypothrichaceae</taxon>
        <taxon>Tolypothrix</taxon>
    </lineage>
</organism>
<dbReference type="Gene3D" id="3.40.50.150">
    <property type="entry name" value="Vaccinia Virus protein VP39"/>
    <property type="match status" value="1"/>
</dbReference>
<dbReference type="Proteomes" id="UP000218785">
    <property type="component" value="Chromosome"/>
</dbReference>
<keyword evidence="2" id="KW-1185">Reference proteome</keyword>
<dbReference type="AlphaFoldDB" id="A0A1Z4N8V9"/>
<proteinExistence type="predicted"/>
<accession>A0A1Z4N8V9</accession>
<name>A0A1Z4N8V9_9CYAN</name>
<evidence type="ECO:0000313" key="2">
    <source>
        <dbReference type="Proteomes" id="UP000218785"/>
    </source>
</evidence>
<sequence length="310" mass="36288">MSKVKTLVYSIPGIRKLSTFIKQGYDIDNLYSSPFVKNFPPGHFYSPIPNLSDVLDKEELIFKYKKEFPGVDLRQEEQLQMLDSLAIYYKELPFSEEPNTSCRYYYQNRFFCYSDAIILYAMLRHLKPKKVIEVGSGFSSAVMLDTNEGFLGSAVNFTFIEPYPERLYNLLNEQDKLQHQVIEKPVQEVDIDLYQMLDAGDILFIDSSHVVKIGSDVAHIIFEILPRLKPGVIVHFHDIFCSFEYPKEWLEEGRAWNEGYFLRAFLQYNSVFQILYFNSFMGEFYQQELKHKMPLCLRNTGGSLWLKKAV</sequence>
<dbReference type="EMBL" id="AP018248">
    <property type="protein sequence ID" value="BAZ02157.1"/>
    <property type="molecule type" value="Genomic_DNA"/>
</dbReference>
<dbReference type="SUPFAM" id="SSF53335">
    <property type="entry name" value="S-adenosyl-L-methionine-dependent methyltransferases"/>
    <property type="match status" value="1"/>
</dbReference>
<dbReference type="InterPro" id="IPR029063">
    <property type="entry name" value="SAM-dependent_MTases_sf"/>
</dbReference>
<dbReference type="KEGG" id="ttq:NIES37_61660"/>
<evidence type="ECO:0000313" key="1">
    <source>
        <dbReference type="EMBL" id="BAZ02157.1"/>
    </source>
</evidence>
<dbReference type="Pfam" id="PF13578">
    <property type="entry name" value="Methyltransf_24"/>
    <property type="match status" value="1"/>
</dbReference>
<reference evidence="1 2" key="1">
    <citation type="submission" date="2017-06" db="EMBL/GenBank/DDBJ databases">
        <title>Genome sequencing of cyanobaciteial culture collection at National Institute for Environmental Studies (NIES).</title>
        <authorList>
            <person name="Hirose Y."/>
            <person name="Shimura Y."/>
            <person name="Fujisawa T."/>
            <person name="Nakamura Y."/>
            <person name="Kawachi M."/>
        </authorList>
    </citation>
    <scope>NUCLEOTIDE SEQUENCE [LARGE SCALE GENOMIC DNA]</scope>
    <source>
        <strain evidence="1 2">NIES-37</strain>
    </source>
</reference>
<protein>
    <recommendedName>
        <fullName evidence="3">Class I SAM-dependent methyltransferase</fullName>
    </recommendedName>
</protein>